<evidence type="ECO:0000313" key="8">
    <source>
        <dbReference type="Proteomes" id="UP001603013"/>
    </source>
</evidence>
<dbReference type="SUPFAM" id="SSF51679">
    <property type="entry name" value="Bacterial luciferase-like"/>
    <property type="match status" value="1"/>
</dbReference>
<dbReference type="RefSeq" id="WP_391933954.1">
    <property type="nucleotide sequence ID" value="NZ_JBIBSM010000004.1"/>
</dbReference>
<evidence type="ECO:0000256" key="5">
    <source>
        <dbReference type="ARBA" id="ARBA00033748"/>
    </source>
</evidence>
<proteinExistence type="inferred from homology"/>
<dbReference type="EMBL" id="JBIBSM010000004">
    <property type="protein sequence ID" value="MFF8276459.1"/>
    <property type="molecule type" value="Genomic_DNA"/>
</dbReference>
<dbReference type="PANTHER" id="PTHR30011">
    <property type="entry name" value="ALKANESULFONATE MONOOXYGENASE-RELATED"/>
    <property type="match status" value="1"/>
</dbReference>
<gene>
    <name evidence="7" type="ORF">ACF05T_10185</name>
</gene>
<dbReference type="PIRSF" id="PIRSF000337">
    <property type="entry name" value="NTA_MOA"/>
    <property type="match status" value="1"/>
</dbReference>
<keyword evidence="2" id="KW-0288">FMN</keyword>
<dbReference type="InterPro" id="IPR051260">
    <property type="entry name" value="Diverse_substr_monoxygenases"/>
</dbReference>
<keyword evidence="1" id="KW-0285">Flavoprotein</keyword>
<evidence type="ECO:0000256" key="1">
    <source>
        <dbReference type="ARBA" id="ARBA00022630"/>
    </source>
</evidence>
<dbReference type="Proteomes" id="UP001603013">
    <property type="component" value="Unassembled WGS sequence"/>
</dbReference>
<accession>A0ABW6Y9V1</accession>
<keyword evidence="4" id="KW-0503">Monooxygenase</keyword>
<organism evidence="7 8">
    <name type="scientific">Streptomyces lateritius</name>
    <dbReference type="NCBI Taxonomy" id="67313"/>
    <lineage>
        <taxon>Bacteria</taxon>
        <taxon>Bacillati</taxon>
        <taxon>Actinomycetota</taxon>
        <taxon>Actinomycetes</taxon>
        <taxon>Kitasatosporales</taxon>
        <taxon>Streptomycetaceae</taxon>
        <taxon>Streptomyces</taxon>
    </lineage>
</organism>
<dbReference type="InterPro" id="IPR036661">
    <property type="entry name" value="Luciferase-like_sf"/>
</dbReference>
<evidence type="ECO:0000259" key="6">
    <source>
        <dbReference type="Pfam" id="PF00296"/>
    </source>
</evidence>
<feature type="domain" description="Luciferase-like" evidence="6">
    <location>
        <begin position="25"/>
        <end position="259"/>
    </location>
</feature>
<evidence type="ECO:0000256" key="3">
    <source>
        <dbReference type="ARBA" id="ARBA00023002"/>
    </source>
</evidence>
<evidence type="ECO:0000256" key="2">
    <source>
        <dbReference type="ARBA" id="ARBA00022643"/>
    </source>
</evidence>
<protein>
    <submittedName>
        <fullName evidence="7">LLM class flavin-dependent oxidoreductase</fullName>
    </submittedName>
</protein>
<reference evidence="7 8" key="1">
    <citation type="submission" date="2024-10" db="EMBL/GenBank/DDBJ databases">
        <title>The Natural Products Discovery Center: Release of the First 8490 Sequenced Strains for Exploring Actinobacteria Biosynthetic Diversity.</title>
        <authorList>
            <person name="Kalkreuter E."/>
            <person name="Kautsar S.A."/>
            <person name="Yang D."/>
            <person name="Bader C.D."/>
            <person name="Teijaro C.N."/>
            <person name="Fluegel L."/>
            <person name="Davis C.M."/>
            <person name="Simpson J.R."/>
            <person name="Lauterbach L."/>
            <person name="Steele A.D."/>
            <person name="Gui C."/>
            <person name="Meng S."/>
            <person name="Li G."/>
            <person name="Viehrig K."/>
            <person name="Ye F."/>
            <person name="Su P."/>
            <person name="Kiefer A.F."/>
            <person name="Nichols A."/>
            <person name="Cepeda A.J."/>
            <person name="Yan W."/>
            <person name="Fan B."/>
            <person name="Jiang Y."/>
            <person name="Adhikari A."/>
            <person name="Zheng C.-J."/>
            <person name="Schuster L."/>
            <person name="Cowan T.M."/>
            <person name="Smanski M.J."/>
            <person name="Chevrette M.G."/>
            <person name="De Carvalho L.P.S."/>
            <person name="Shen B."/>
        </authorList>
    </citation>
    <scope>NUCLEOTIDE SEQUENCE [LARGE SCALE GENOMIC DNA]</scope>
    <source>
        <strain evidence="7 8">NPDC015755</strain>
    </source>
</reference>
<dbReference type="Gene3D" id="3.20.20.30">
    <property type="entry name" value="Luciferase-like domain"/>
    <property type="match status" value="1"/>
</dbReference>
<dbReference type="PANTHER" id="PTHR30011:SF16">
    <property type="entry name" value="C2H2 FINGER DOMAIN TRANSCRIPTION FACTOR (EUROFUNG)-RELATED"/>
    <property type="match status" value="1"/>
</dbReference>
<evidence type="ECO:0000313" key="7">
    <source>
        <dbReference type="EMBL" id="MFF8276459.1"/>
    </source>
</evidence>
<sequence>MSTVRPLHLAAEIATGPGPGPGPGGIPFTDAGRPVALARLAEEGALDLVTLGDSFTRPGLDALAVAARVAPATSRVGLVPTVTTTHTEPFHVQAAVATLDWVSRGRAGWRIEVSTGEAEARIFGRRPAAPAAEVWREAAEVAEVSRRLWDSWEDDAEIRDVATGRFVDRDKLHHVDFQGSTFSVKGPSIVPRPPQGHPVTVVDATAPAARDTAAHHADIVLVRAASAEEAAALRAALQEKARAHGRSPGEPRVLLSLTVDFDTYEGGEGALAGLIAGWHGGGAVDGFHLVPARPERDLERFVGGTVALLRGRGLFRTSYEATTLREHLGLARPLSRYATAGGAA</sequence>
<comment type="similarity">
    <text evidence="5">Belongs to the NtaA/SnaA/DszA monooxygenase family.</text>
</comment>
<dbReference type="InterPro" id="IPR016215">
    <property type="entry name" value="NTA_MOA"/>
</dbReference>
<comment type="caution">
    <text evidence="7">The sequence shown here is derived from an EMBL/GenBank/DDBJ whole genome shotgun (WGS) entry which is preliminary data.</text>
</comment>
<dbReference type="Pfam" id="PF00296">
    <property type="entry name" value="Bac_luciferase"/>
    <property type="match status" value="1"/>
</dbReference>
<dbReference type="InterPro" id="IPR011251">
    <property type="entry name" value="Luciferase-like_dom"/>
</dbReference>
<keyword evidence="8" id="KW-1185">Reference proteome</keyword>
<evidence type="ECO:0000256" key="4">
    <source>
        <dbReference type="ARBA" id="ARBA00023033"/>
    </source>
</evidence>
<keyword evidence="3" id="KW-0560">Oxidoreductase</keyword>
<name>A0ABW6Y9V1_9ACTN</name>